<name>E5ASF1_MYCRK</name>
<sequence length="332" mass="37090">MRLTATRHSTTPGQAPSAAGAPHFFCFDYKMRFQNQDVIELKRERASLLVAPQSGGRLLRWRVGGHDVIGWPDNANWNEPARVRGGNPLLFPFLGRHRVDGTIGRWRDHAGVVRALPMHGFARDLPFEPTIDVANARIDMTLTDSDATRTGYPFGFRFDAIYHLIDGYTLDATLTTTNTGDTPLPYYAGHHFYFSLPHGLRSESRLSLPPARLLYQRDDGAIAEAAAAAREYRLDDARIVDRFHALDPLSGGARVTLHTPSLGRTITLALERPGSIPWYAVTTWTEKPDSDFYCIEPWLGLPDAIHNGLGLRWLAPGASERAVLRIRVELDE</sequence>
<dbReference type="InterPro" id="IPR014718">
    <property type="entry name" value="GH-type_carb-bd"/>
</dbReference>
<evidence type="ECO:0000313" key="1">
    <source>
        <dbReference type="EMBL" id="CBW75533.1"/>
    </source>
</evidence>
<dbReference type="Proteomes" id="UP000007437">
    <property type="component" value="Chromosome"/>
</dbReference>
<dbReference type="eggNOG" id="COG2017">
    <property type="taxonomic scope" value="Bacteria"/>
</dbReference>
<dbReference type="InterPro" id="IPR008183">
    <property type="entry name" value="Aldose_1/G6P_1-epimerase"/>
</dbReference>
<gene>
    <name evidence="1" type="ordered locus">RBRH_03784</name>
</gene>
<dbReference type="GO" id="GO:0030246">
    <property type="term" value="F:carbohydrate binding"/>
    <property type="evidence" value="ECO:0007669"/>
    <property type="project" value="InterPro"/>
</dbReference>
<dbReference type="STRING" id="882378.RBRH_03784"/>
<dbReference type="Pfam" id="PF01263">
    <property type="entry name" value="Aldose_epim"/>
    <property type="match status" value="1"/>
</dbReference>
<dbReference type="EMBL" id="FR687359">
    <property type="protein sequence ID" value="CBW75533.1"/>
    <property type="molecule type" value="Genomic_DNA"/>
</dbReference>
<dbReference type="GO" id="GO:0005975">
    <property type="term" value="P:carbohydrate metabolic process"/>
    <property type="evidence" value="ECO:0007669"/>
    <property type="project" value="InterPro"/>
</dbReference>
<accession>E5ASF1</accession>
<dbReference type="SUPFAM" id="SSF74650">
    <property type="entry name" value="Galactose mutarotase-like"/>
    <property type="match status" value="1"/>
</dbReference>
<dbReference type="Gene3D" id="2.70.98.10">
    <property type="match status" value="1"/>
</dbReference>
<evidence type="ECO:0000313" key="2">
    <source>
        <dbReference type="Proteomes" id="UP000007437"/>
    </source>
</evidence>
<dbReference type="HOGENOM" id="CLU_057834_0_0_4"/>
<dbReference type="InterPro" id="IPR011013">
    <property type="entry name" value="Gal_mutarotase_sf_dom"/>
</dbReference>
<reference evidence="1 2" key="1">
    <citation type="journal article" date="2011" name="J. Bacteriol.">
        <title>Complete genome sequence of Burkholderia rhizoxinica, an endosymbiont of Rhizopus microsporus.</title>
        <authorList>
            <person name="Lackner G."/>
            <person name="Moebius N."/>
            <person name="Partida-Martinez L."/>
            <person name="Hertweck C."/>
        </authorList>
    </citation>
    <scope>NUCLEOTIDE SEQUENCE [LARGE SCALE GENOMIC DNA]</scope>
    <source>
        <strain evidence="2">DSM 19002 / CIP 109453 / HKI 454</strain>
    </source>
</reference>
<organism evidence="1 2">
    <name type="scientific">Mycetohabitans rhizoxinica (strain DSM 19002 / CIP 109453 / HKI 454)</name>
    <name type="common">Paraburkholderia rhizoxinica</name>
    <dbReference type="NCBI Taxonomy" id="882378"/>
    <lineage>
        <taxon>Bacteria</taxon>
        <taxon>Pseudomonadati</taxon>
        <taxon>Pseudomonadota</taxon>
        <taxon>Betaproteobacteria</taxon>
        <taxon>Burkholderiales</taxon>
        <taxon>Burkholderiaceae</taxon>
        <taxon>Mycetohabitans</taxon>
    </lineage>
</organism>
<protein>
    <submittedName>
        <fullName evidence="1">Aldose 1-epimerase family protein</fullName>
    </submittedName>
</protein>
<dbReference type="GO" id="GO:0016853">
    <property type="term" value="F:isomerase activity"/>
    <property type="evidence" value="ECO:0007669"/>
    <property type="project" value="InterPro"/>
</dbReference>
<proteinExistence type="predicted"/>
<dbReference type="AlphaFoldDB" id="E5ASF1"/>
<dbReference type="KEGG" id="brh:RBRH_03784"/>